<evidence type="ECO:0000313" key="8">
    <source>
        <dbReference type="EMBL" id="VAW29082.1"/>
    </source>
</evidence>
<feature type="transmembrane region" description="Helical" evidence="6">
    <location>
        <begin position="61"/>
        <end position="79"/>
    </location>
</feature>
<keyword evidence="5 6" id="KW-0472">Membrane</keyword>
<dbReference type="SUPFAM" id="SSF53649">
    <property type="entry name" value="Alkaline phosphatase-like"/>
    <property type="match status" value="1"/>
</dbReference>
<feature type="transmembrane region" description="Helical" evidence="6">
    <location>
        <begin position="13"/>
        <end position="34"/>
    </location>
</feature>
<keyword evidence="4 6" id="KW-1133">Transmembrane helix</keyword>
<keyword evidence="3 6" id="KW-0812">Transmembrane</keyword>
<gene>
    <name evidence="8" type="ORF">MNBD_BACTEROID06-136</name>
</gene>
<dbReference type="Pfam" id="PF00884">
    <property type="entry name" value="Sulfatase"/>
    <property type="match status" value="1"/>
</dbReference>
<proteinExistence type="predicted"/>
<evidence type="ECO:0000256" key="3">
    <source>
        <dbReference type="ARBA" id="ARBA00022692"/>
    </source>
</evidence>
<dbReference type="InterPro" id="IPR000917">
    <property type="entry name" value="Sulfatase_N"/>
</dbReference>
<dbReference type="InterPro" id="IPR017850">
    <property type="entry name" value="Alkaline_phosphatase_core_sf"/>
</dbReference>
<sequence length="530" mass="59450">MLKQIRAYPITEVLLKLGTVMVLFTITRLLFYLFNLDSFQTTTLYQLSIIFLGGLRFDLSAILYLNSLYAILMLIPVNGKNYPIYRAITNYLFYITNAVALALNCIDFAYYKFTSKRTTITVFEEFANEENYFQLAYNMVLDYFLVVLVWLLLVGLLIVVSKKLVNPLQKINSVKTFLLQTTLFILYIGLSVLGMRSGLPPKQDFPLSPSDAGQYVENPGDIVLVQNTPFTMMMSLDKPVFPKQAYFDSATLELEYSLVKTPKDTATFKPLNIVLIIVESLGRETVGAFNRNLDGGAYKGYTPFLDSLIESGYIFVNSYANSRISIEGSPAVLASIPSLQESFTVSNYSGNKINSLATELTKKGYHTSFFHGAPNGSLGLNSFVVQAGVENYFGLNEYGNENDYDGVWGIWDHLFLPFAINTMDSFEEPFLSTIFSVSSHHPHKIPASLAADIPEGKIKMHKSIGYADYALRELFETAKTKDWYKNTLFVITGDHTCTPYYPEYQTSVGAYTVPIILFQPGSNLVGVDST</sequence>
<dbReference type="PIRSF" id="PIRSF005091">
    <property type="entry name" value="Mmb_sulf_HI1246"/>
    <property type="match status" value="1"/>
</dbReference>
<dbReference type="InterPro" id="IPR050448">
    <property type="entry name" value="OpgB/LTA_synthase_biosynth"/>
</dbReference>
<comment type="subcellular location">
    <subcellularLocation>
        <location evidence="1">Cell membrane</location>
        <topology evidence="1">Multi-pass membrane protein</topology>
    </subcellularLocation>
</comment>
<evidence type="ECO:0000259" key="7">
    <source>
        <dbReference type="Pfam" id="PF00884"/>
    </source>
</evidence>
<evidence type="ECO:0000256" key="1">
    <source>
        <dbReference type="ARBA" id="ARBA00004651"/>
    </source>
</evidence>
<protein>
    <submittedName>
        <fullName evidence="8">Phosphoglycerol transferase-like protein</fullName>
    </submittedName>
</protein>
<keyword evidence="8" id="KW-0808">Transferase</keyword>
<evidence type="ECO:0000256" key="2">
    <source>
        <dbReference type="ARBA" id="ARBA00022475"/>
    </source>
</evidence>
<dbReference type="GO" id="GO:0005886">
    <property type="term" value="C:plasma membrane"/>
    <property type="evidence" value="ECO:0007669"/>
    <property type="project" value="UniProtKB-SubCell"/>
</dbReference>
<dbReference type="AlphaFoldDB" id="A0A3B0URS9"/>
<dbReference type="GO" id="GO:0016740">
    <property type="term" value="F:transferase activity"/>
    <property type="evidence" value="ECO:0007669"/>
    <property type="project" value="UniProtKB-KW"/>
</dbReference>
<feature type="non-terminal residue" evidence="8">
    <location>
        <position position="530"/>
    </location>
</feature>
<evidence type="ECO:0000256" key="5">
    <source>
        <dbReference type="ARBA" id="ARBA00023136"/>
    </source>
</evidence>
<feature type="transmembrane region" description="Helical" evidence="6">
    <location>
        <begin position="177"/>
        <end position="195"/>
    </location>
</feature>
<keyword evidence="2" id="KW-1003">Cell membrane</keyword>
<dbReference type="InterPro" id="IPR012160">
    <property type="entry name" value="LtaS-like"/>
</dbReference>
<feature type="domain" description="Sulfatase N-terminal" evidence="7">
    <location>
        <begin position="272"/>
        <end position="523"/>
    </location>
</feature>
<dbReference type="EMBL" id="UOES01000510">
    <property type="protein sequence ID" value="VAW29082.1"/>
    <property type="molecule type" value="Genomic_DNA"/>
</dbReference>
<evidence type="ECO:0000256" key="6">
    <source>
        <dbReference type="SAM" id="Phobius"/>
    </source>
</evidence>
<dbReference type="PANTHER" id="PTHR47371:SF3">
    <property type="entry name" value="PHOSPHOGLYCEROL TRANSFERASE I"/>
    <property type="match status" value="1"/>
</dbReference>
<evidence type="ECO:0000256" key="4">
    <source>
        <dbReference type="ARBA" id="ARBA00022989"/>
    </source>
</evidence>
<organism evidence="8">
    <name type="scientific">hydrothermal vent metagenome</name>
    <dbReference type="NCBI Taxonomy" id="652676"/>
    <lineage>
        <taxon>unclassified sequences</taxon>
        <taxon>metagenomes</taxon>
        <taxon>ecological metagenomes</taxon>
    </lineage>
</organism>
<name>A0A3B0URS9_9ZZZZ</name>
<dbReference type="Gene3D" id="3.40.720.10">
    <property type="entry name" value="Alkaline Phosphatase, subunit A"/>
    <property type="match status" value="1"/>
</dbReference>
<reference evidence="8" key="1">
    <citation type="submission" date="2018-06" db="EMBL/GenBank/DDBJ databases">
        <authorList>
            <person name="Zhirakovskaya E."/>
        </authorList>
    </citation>
    <scope>NUCLEOTIDE SEQUENCE</scope>
</reference>
<accession>A0A3B0URS9</accession>
<dbReference type="CDD" id="cd16015">
    <property type="entry name" value="LTA_synthase"/>
    <property type="match status" value="1"/>
</dbReference>
<dbReference type="PANTHER" id="PTHR47371">
    <property type="entry name" value="LIPOTEICHOIC ACID SYNTHASE"/>
    <property type="match status" value="1"/>
</dbReference>
<feature type="transmembrane region" description="Helical" evidence="6">
    <location>
        <begin position="143"/>
        <end position="165"/>
    </location>
</feature>
<feature type="transmembrane region" description="Helical" evidence="6">
    <location>
        <begin position="91"/>
        <end position="111"/>
    </location>
</feature>